<dbReference type="GO" id="GO:0032357">
    <property type="term" value="F:oxidized purine DNA binding"/>
    <property type="evidence" value="ECO:0007669"/>
    <property type="project" value="TreeGrafter"/>
</dbReference>
<dbReference type="GO" id="GO:0046872">
    <property type="term" value="F:metal ion binding"/>
    <property type="evidence" value="ECO:0007669"/>
    <property type="project" value="UniProtKB-KW"/>
</dbReference>
<dbReference type="Gene3D" id="1.10.340.30">
    <property type="entry name" value="Hypothetical protein, domain 2"/>
    <property type="match status" value="1"/>
</dbReference>
<dbReference type="InterPro" id="IPR011257">
    <property type="entry name" value="DNA_glycosylase"/>
</dbReference>
<comment type="similarity">
    <text evidence="4">Belongs to the Nth/MutY family.</text>
</comment>
<evidence type="ECO:0000256" key="10">
    <source>
        <dbReference type="ARBA" id="ARBA00023004"/>
    </source>
</evidence>
<dbReference type="InterPro" id="IPR004035">
    <property type="entry name" value="Endouclease-III_FeS-bd_BS"/>
</dbReference>
<dbReference type="GO" id="GO:0051536">
    <property type="term" value="F:iron-sulfur cluster binding"/>
    <property type="evidence" value="ECO:0007669"/>
    <property type="project" value="UniProtKB-KW"/>
</dbReference>
<dbReference type="GO" id="GO:0035485">
    <property type="term" value="F:adenine/guanine mispair binding"/>
    <property type="evidence" value="ECO:0007669"/>
    <property type="project" value="TreeGrafter"/>
</dbReference>
<dbReference type="SMART" id="SM00478">
    <property type="entry name" value="ENDO3c"/>
    <property type="match status" value="1"/>
</dbReference>
<comment type="cofactor">
    <cofactor evidence="2">
        <name>[4Fe-4S] cluster</name>
        <dbReference type="ChEBI" id="CHEBI:49883"/>
    </cofactor>
</comment>
<comment type="function">
    <text evidence="3">Adenine glycosylase active on G-A mispairs. MutY also corrects error-prone DNA synthesis past GO lesions which are due to the oxidatively damaged form of guanine: 7,8-dihydro-8-oxoguanine (8-oxo-dGTP).</text>
</comment>
<gene>
    <name evidence="15" type="ORF">H5P28_02550</name>
</gene>
<evidence type="ECO:0000256" key="11">
    <source>
        <dbReference type="ARBA" id="ARBA00023014"/>
    </source>
</evidence>
<dbReference type="InterPro" id="IPR023170">
    <property type="entry name" value="HhH_base_excis_C"/>
</dbReference>
<evidence type="ECO:0000313" key="16">
    <source>
        <dbReference type="Proteomes" id="UP000546464"/>
    </source>
</evidence>
<dbReference type="PANTHER" id="PTHR42944:SF1">
    <property type="entry name" value="ADENINE DNA GLYCOSYLASE"/>
    <property type="match status" value="1"/>
</dbReference>
<dbReference type="GO" id="GO:0006298">
    <property type="term" value="P:mismatch repair"/>
    <property type="evidence" value="ECO:0007669"/>
    <property type="project" value="TreeGrafter"/>
</dbReference>
<dbReference type="PANTHER" id="PTHR42944">
    <property type="entry name" value="ADENINE DNA GLYCOSYLASE"/>
    <property type="match status" value="1"/>
</dbReference>
<dbReference type="SUPFAM" id="SSF48150">
    <property type="entry name" value="DNA-glycosylase"/>
    <property type="match status" value="1"/>
</dbReference>
<dbReference type="GO" id="GO:0000701">
    <property type="term" value="F:purine-specific mismatch base pair DNA N-glycosylase activity"/>
    <property type="evidence" value="ECO:0007669"/>
    <property type="project" value="UniProtKB-EC"/>
</dbReference>
<dbReference type="InterPro" id="IPR044298">
    <property type="entry name" value="MIG/MutY"/>
</dbReference>
<dbReference type="EMBL" id="JACHVB010000012">
    <property type="protein sequence ID" value="MBC2593132.1"/>
    <property type="molecule type" value="Genomic_DNA"/>
</dbReference>
<dbReference type="GO" id="GO:0006284">
    <property type="term" value="P:base-excision repair"/>
    <property type="evidence" value="ECO:0007669"/>
    <property type="project" value="InterPro"/>
</dbReference>
<keyword evidence="8" id="KW-0227">DNA damage</keyword>
<dbReference type="InterPro" id="IPR003265">
    <property type="entry name" value="HhH-GPD_domain"/>
</dbReference>
<evidence type="ECO:0000256" key="5">
    <source>
        <dbReference type="ARBA" id="ARBA00012045"/>
    </source>
</evidence>
<keyword evidence="13" id="KW-0326">Glycosidase</keyword>
<dbReference type="SUPFAM" id="SSF55811">
    <property type="entry name" value="Nudix"/>
    <property type="match status" value="1"/>
</dbReference>
<keyword evidence="11" id="KW-0411">Iron-sulfur</keyword>
<evidence type="ECO:0000259" key="14">
    <source>
        <dbReference type="SMART" id="SM00478"/>
    </source>
</evidence>
<reference evidence="15 16" key="1">
    <citation type="submission" date="2020-07" db="EMBL/GenBank/DDBJ databases">
        <authorList>
            <person name="Feng X."/>
        </authorList>
    </citation>
    <scope>NUCLEOTIDE SEQUENCE [LARGE SCALE GENOMIC DNA]</scope>
    <source>
        <strain evidence="15 16">JCM31066</strain>
    </source>
</reference>
<dbReference type="AlphaFoldDB" id="A0A842H9N9"/>
<keyword evidence="10" id="KW-0408">Iron</keyword>
<organism evidence="15 16">
    <name type="scientific">Ruficoccus amylovorans</name>
    <dbReference type="NCBI Taxonomy" id="1804625"/>
    <lineage>
        <taxon>Bacteria</taxon>
        <taxon>Pseudomonadati</taxon>
        <taxon>Verrucomicrobiota</taxon>
        <taxon>Opitutia</taxon>
        <taxon>Puniceicoccales</taxon>
        <taxon>Cerasicoccaceae</taxon>
        <taxon>Ruficoccus</taxon>
    </lineage>
</organism>
<evidence type="ECO:0000256" key="12">
    <source>
        <dbReference type="ARBA" id="ARBA00023204"/>
    </source>
</evidence>
<evidence type="ECO:0000313" key="15">
    <source>
        <dbReference type="EMBL" id="MBC2593132.1"/>
    </source>
</evidence>
<dbReference type="Proteomes" id="UP000546464">
    <property type="component" value="Unassembled WGS sequence"/>
</dbReference>
<comment type="caution">
    <text evidence="15">The sequence shown here is derived from an EMBL/GenBank/DDBJ whole genome shotgun (WGS) entry which is preliminary data.</text>
</comment>
<keyword evidence="7" id="KW-0479">Metal-binding</keyword>
<keyword evidence="12" id="KW-0234">DNA repair</keyword>
<dbReference type="PROSITE" id="PS00764">
    <property type="entry name" value="ENDONUCLEASE_III_1"/>
    <property type="match status" value="1"/>
</dbReference>
<dbReference type="Pfam" id="PF00730">
    <property type="entry name" value="HhH-GPD"/>
    <property type="match status" value="1"/>
</dbReference>
<keyword evidence="16" id="KW-1185">Reference proteome</keyword>
<dbReference type="GO" id="GO:0034039">
    <property type="term" value="F:8-oxo-7,8-dihydroguanine DNA N-glycosylase activity"/>
    <property type="evidence" value="ECO:0007669"/>
    <property type="project" value="TreeGrafter"/>
</dbReference>
<evidence type="ECO:0000256" key="8">
    <source>
        <dbReference type="ARBA" id="ARBA00022763"/>
    </source>
</evidence>
<evidence type="ECO:0000256" key="13">
    <source>
        <dbReference type="ARBA" id="ARBA00023295"/>
    </source>
</evidence>
<dbReference type="EC" id="3.2.2.31" evidence="5"/>
<dbReference type="Gene3D" id="1.10.1670.10">
    <property type="entry name" value="Helix-hairpin-Helix base-excision DNA repair enzymes (C-terminal)"/>
    <property type="match status" value="1"/>
</dbReference>
<evidence type="ECO:0000256" key="3">
    <source>
        <dbReference type="ARBA" id="ARBA00002933"/>
    </source>
</evidence>
<proteinExistence type="inferred from homology"/>
<protein>
    <recommendedName>
        <fullName evidence="6">Adenine DNA glycosylase</fullName>
        <ecNumber evidence="5">3.2.2.31</ecNumber>
    </recommendedName>
</protein>
<name>A0A842H9N9_9BACT</name>
<dbReference type="CDD" id="cd00056">
    <property type="entry name" value="ENDO3c"/>
    <property type="match status" value="1"/>
</dbReference>
<evidence type="ECO:0000256" key="7">
    <source>
        <dbReference type="ARBA" id="ARBA00022723"/>
    </source>
</evidence>
<evidence type="ECO:0000256" key="2">
    <source>
        <dbReference type="ARBA" id="ARBA00001966"/>
    </source>
</evidence>
<evidence type="ECO:0000256" key="9">
    <source>
        <dbReference type="ARBA" id="ARBA00022801"/>
    </source>
</evidence>
<evidence type="ECO:0000256" key="6">
    <source>
        <dbReference type="ARBA" id="ARBA00022023"/>
    </source>
</evidence>
<keyword evidence="9" id="KW-0378">Hydrolase</keyword>
<comment type="catalytic activity">
    <reaction evidence="1">
        <text>Hydrolyzes free adenine bases from 7,8-dihydro-8-oxoguanine:adenine mismatched double-stranded DNA, leaving an apurinic site.</text>
        <dbReference type="EC" id="3.2.2.31"/>
    </reaction>
</comment>
<sequence>MDAGKDITEKTRPALTRKIYQSRLSGVTHPDVIRSRRAFQNTLERWYEQNHRKLPWRTEPSLYRTVVSEFMLQQTQVNTALPYFEDWMRTFPDFETLAAADEESVVKAWEGLGYYRRARNLLALARAYVAADPKPETAAEWLALPGVGPYTSAAIASISHGEEIAVIDGNVVRILTRMLDDHTAYKDASQAARQLTPVANELIAGAANPGDHNQAMMELGATVCTRGNPLCPLCPVQGYCRSHVTGEAELLPIFAKKTTTYRQINRCWVERDGKLLLQKAPSDSPRLAGLYELPEGRLVNSDYESAPLILSKKRGIANELIEERIYALSSDAHVPNSPHLHWVALNQLDGITLSGPHRRWVGEILFSRQPELFPHGGR</sequence>
<accession>A0A842H9N9</accession>
<dbReference type="InterPro" id="IPR015797">
    <property type="entry name" value="NUDIX_hydrolase-like_dom_sf"/>
</dbReference>
<evidence type="ECO:0000256" key="1">
    <source>
        <dbReference type="ARBA" id="ARBA00000843"/>
    </source>
</evidence>
<evidence type="ECO:0000256" key="4">
    <source>
        <dbReference type="ARBA" id="ARBA00008343"/>
    </source>
</evidence>
<feature type="domain" description="HhH-GPD" evidence="14">
    <location>
        <begin position="71"/>
        <end position="222"/>
    </location>
</feature>